<evidence type="ECO:0000313" key="2">
    <source>
        <dbReference type="Proteomes" id="UP000091857"/>
    </source>
</evidence>
<organism evidence="1 2">
    <name type="scientific">Manihot esculenta</name>
    <name type="common">Cassava</name>
    <name type="synonym">Jatropha manihot</name>
    <dbReference type="NCBI Taxonomy" id="3983"/>
    <lineage>
        <taxon>Eukaryota</taxon>
        <taxon>Viridiplantae</taxon>
        <taxon>Streptophyta</taxon>
        <taxon>Embryophyta</taxon>
        <taxon>Tracheophyta</taxon>
        <taxon>Spermatophyta</taxon>
        <taxon>Magnoliopsida</taxon>
        <taxon>eudicotyledons</taxon>
        <taxon>Gunneridae</taxon>
        <taxon>Pentapetalae</taxon>
        <taxon>rosids</taxon>
        <taxon>fabids</taxon>
        <taxon>Malpighiales</taxon>
        <taxon>Euphorbiaceae</taxon>
        <taxon>Crotonoideae</taxon>
        <taxon>Manihoteae</taxon>
        <taxon>Manihot</taxon>
    </lineage>
</organism>
<comment type="caution">
    <text evidence="1">The sequence shown here is derived from an EMBL/GenBank/DDBJ whole genome shotgun (WGS) entry which is preliminary data.</text>
</comment>
<accession>A0ACB7G3F7</accession>
<proteinExistence type="predicted"/>
<reference evidence="2" key="1">
    <citation type="journal article" date="2016" name="Nat. Biotechnol.">
        <title>Sequencing wild and cultivated cassava and related species reveals extensive interspecific hybridization and genetic diversity.</title>
        <authorList>
            <person name="Bredeson J.V."/>
            <person name="Lyons J.B."/>
            <person name="Prochnik S.E."/>
            <person name="Wu G.A."/>
            <person name="Ha C.M."/>
            <person name="Edsinger-Gonzales E."/>
            <person name="Grimwood J."/>
            <person name="Schmutz J."/>
            <person name="Rabbi I.Y."/>
            <person name="Egesi C."/>
            <person name="Nauluvula P."/>
            <person name="Lebot V."/>
            <person name="Ndunguru J."/>
            <person name="Mkamilo G."/>
            <person name="Bart R.S."/>
            <person name="Setter T.L."/>
            <person name="Gleadow R.M."/>
            <person name="Kulakow P."/>
            <person name="Ferguson M.E."/>
            <person name="Rounsley S."/>
            <person name="Rokhsar D.S."/>
        </authorList>
    </citation>
    <scope>NUCLEOTIDE SEQUENCE [LARGE SCALE GENOMIC DNA]</scope>
    <source>
        <strain evidence="2">cv. AM560-2</strain>
    </source>
</reference>
<evidence type="ECO:0000313" key="1">
    <source>
        <dbReference type="EMBL" id="KAG8634747.1"/>
    </source>
</evidence>
<name>A0ACB7G3F7_MANES</name>
<gene>
    <name evidence="1" type="ORF">MANES_17G078800v8</name>
</gene>
<dbReference type="Proteomes" id="UP000091857">
    <property type="component" value="Chromosome 17"/>
</dbReference>
<keyword evidence="2" id="KW-1185">Reference proteome</keyword>
<dbReference type="EMBL" id="CM004403">
    <property type="protein sequence ID" value="KAG8634747.1"/>
    <property type="molecule type" value="Genomic_DNA"/>
</dbReference>
<sequence length="165" mass="18993">MSLSGKLEANVEIDAAADQFHNVFSCRPHHTCNMSPGKIHACDLHEGEWGKEGTVVCWHYFDDGYRKVAKEIIETIDDVNLSITYKVIAGDPLKEYKNFKFIVQAIPKGKGSLVHWTMEYEKIHENISNPNTLMEFLIHCTNDIYAHLVECRRNNHESCYICYDV</sequence>
<protein>
    <submittedName>
        <fullName evidence="1">Uncharacterized protein</fullName>
    </submittedName>
</protein>